<dbReference type="HAMAP" id="MF_01152">
    <property type="entry name" value="DnaJ"/>
    <property type="match status" value="1"/>
</dbReference>
<evidence type="ECO:0000259" key="9">
    <source>
        <dbReference type="PROSITE" id="PS50076"/>
    </source>
</evidence>
<evidence type="ECO:0000313" key="11">
    <source>
        <dbReference type="EMBL" id="TDL28796.1"/>
    </source>
</evidence>
<dbReference type="Proteomes" id="UP000294933">
    <property type="component" value="Unassembled WGS sequence"/>
</dbReference>
<dbReference type="InterPro" id="IPR001623">
    <property type="entry name" value="DnaJ_domain"/>
</dbReference>
<name>A0A4Y7QN36_9AGAM</name>
<dbReference type="Gene3D" id="2.60.260.20">
    <property type="entry name" value="Urease metallochaperone UreE, N-terminal domain"/>
    <property type="match status" value="2"/>
</dbReference>
<dbReference type="CDD" id="cd10747">
    <property type="entry name" value="DnaJ_C"/>
    <property type="match status" value="1"/>
</dbReference>
<dbReference type="PROSITE" id="PS50076">
    <property type="entry name" value="DNAJ_2"/>
    <property type="match status" value="1"/>
</dbReference>
<dbReference type="EMBL" id="ML170157">
    <property type="protein sequence ID" value="TDL28796.1"/>
    <property type="molecule type" value="Genomic_DNA"/>
</dbReference>
<evidence type="ECO:0000256" key="1">
    <source>
        <dbReference type="ARBA" id="ARBA00022723"/>
    </source>
</evidence>
<dbReference type="CDD" id="cd10719">
    <property type="entry name" value="DnaJ_zf"/>
    <property type="match status" value="1"/>
</dbReference>
<keyword evidence="1 7" id="KW-0479">Metal-binding</keyword>
<dbReference type="Pfam" id="PF01556">
    <property type="entry name" value="DnaJ_C"/>
    <property type="match status" value="1"/>
</dbReference>
<dbReference type="GO" id="GO:0042026">
    <property type="term" value="P:protein refolding"/>
    <property type="evidence" value="ECO:0007669"/>
    <property type="project" value="TreeGrafter"/>
</dbReference>
<dbReference type="Pfam" id="PF00684">
    <property type="entry name" value="DnaJ_CXXCXGXG"/>
    <property type="match status" value="1"/>
</dbReference>
<dbReference type="FunFam" id="2.60.260.20:FF:000005">
    <property type="entry name" value="Chaperone protein dnaJ 1, mitochondrial"/>
    <property type="match status" value="1"/>
</dbReference>
<dbReference type="InterPro" id="IPR012724">
    <property type="entry name" value="DnaJ"/>
</dbReference>
<feature type="region of interest" description="Disordered" evidence="8">
    <location>
        <begin position="450"/>
        <end position="501"/>
    </location>
</feature>
<keyword evidence="2" id="KW-0677">Repeat</keyword>
<dbReference type="InterPro" id="IPR036410">
    <property type="entry name" value="HSP_DnaJ_Cys-rich_dom_sf"/>
</dbReference>
<accession>A0A4Y7QN36</accession>
<feature type="region of interest" description="Disordered" evidence="8">
    <location>
        <begin position="53"/>
        <end position="82"/>
    </location>
</feature>
<evidence type="ECO:0000256" key="8">
    <source>
        <dbReference type="SAM" id="MobiDB-lite"/>
    </source>
</evidence>
<dbReference type="SUPFAM" id="SSF46565">
    <property type="entry name" value="Chaperone J-domain"/>
    <property type="match status" value="1"/>
</dbReference>
<sequence>MSHRIAQRTFSFISFHACAKQNAESARKARTFSTCLRSRPSVALQINSAYRQATSGGRRNFHSSAPVASTPKDPYQVLGVPTDAPQPQIKKSYYELARKYHPDTNKDDGAQEKFVEIQTAYDTLSDEKKRAAYDRYGAASQQPGFDPDAFSNANGPFGAGGFGGFQDFGSAFGAAGGRGGADLFEQLFGSAFGSRGRGKGPGFNDNIRGDDLQASIGVSFLDAARGTTRTINITPVVNCSSCSGSGLKPGAKRSSCSTCGGSGTRTFVIDSGFQMASTCPTCQGTGSVVPRGGQCNDCSGMGKVRARKSVSVDIPAGVEDGMTIRVPGEGDAPISGKGAKGDLLVRVNVAASKAFRRQGVNLHHEARIPLHTALLGGRVRVPTLDGDVDVRVPGGTQQGEEMVLKGRGVTPVFGGDKGDLFVTFAVQLPRSLSKRQREILQQYAEDVEGRHAATGAASYPKTSEESSSQDPPSKGEMHRAPQADNNGTASFTQPSPFPSGGGWIFRTWQKIRGFIGL</sequence>
<dbReference type="OrthoDB" id="10256793at2759"/>
<evidence type="ECO:0000256" key="7">
    <source>
        <dbReference type="PROSITE-ProRule" id="PRU00546"/>
    </source>
</evidence>
<dbReference type="PANTHER" id="PTHR43096:SF52">
    <property type="entry name" value="DNAJ HOMOLOG 1, MITOCHONDRIAL-RELATED"/>
    <property type="match status" value="1"/>
</dbReference>
<feature type="domain" description="J" evidence="9">
    <location>
        <begin position="73"/>
        <end position="137"/>
    </location>
</feature>
<dbReference type="Gene3D" id="1.10.287.110">
    <property type="entry name" value="DnaJ domain"/>
    <property type="match status" value="1"/>
</dbReference>
<dbReference type="PRINTS" id="PR00625">
    <property type="entry name" value="JDOMAIN"/>
</dbReference>
<feature type="compositionally biased region" description="Polar residues" evidence="8">
    <location>
        <begin position="483"/>
        <end position="494"/>
    </location>
</feature>
<evidence type="ECO:0000313" key="12">
    <source>
        <dbReference type="Proteomes" id="UP000294933"/>
    </source>
</evidence>
<evidence type="ECO:0000259" key="10">
    <source>
        <dbReference type="PROSITE" id="PS51188"/>
    </source>
</evidence>
<evidence type="ECO:0000256" key="6">
    <source>
        <dbReference type="ARBA" id="ARBA00072890"/>
    </source>
</evidence>
<keyword evidence="5" id="KW-0143">Chaperone</keyword>
<dbReference type="PROSITE" id="PS00636">
    <property type="entry name" value="DNAJ_1"/>
    <property type="match status" value="1"/>
</dbReference>
<dbReference type="InterPro" id="IPR002939">
    <property type="entry name" value="DnaJ_C"/>
</dbReference>
<dbReference type="GO" id="GO:0005737">
    <property type="term" value="C:cytoplasm"/>
    <property type="evidence" value="ECO:0007669"/>
    <property type="project" value="TreeGrafter"/>
</dbReference>
<evidence type="ECO:0000256" key="5">
    <source>
        <dbReference type="ARBA" id="ARBA00023186"/>
    </source>
</evidence>
<feature type="compositionally biased region" description="Polar residues" evidence="8">
    <location>
        <begin position="53"/>
        <end position="67"/>
    </location>
</feature>
<keyword evidence="12" id="KW-1185">Reference proteome</keyword>
<dbReference type="GO" id="GO:0008270">
    <property type="term" value="F:zinc ion binding"/>
    <property type="evidence" value="ECO:0007669"/>
    <property type="project" value="UniProtKB-KW"/>
</dbReference>
<keyword evidence="3 7" id="KW-0863">Zinc-finger</keyword>
<evidence type="ECO:0000256" key="2">
    <source>
        <dbReference type="ARBA" id="ARBA00022737"/>
    </source>
</evidence>
<dbReference type="FunFam" id="2.10.230.10:FF:000001">
    <property type="entry name" value="DnaJ subfamily A member 2"/>
    <property type="match status" value="1"/>
</dbReference>
<evidence type="ECO:0000256" key="4">
    <source>
        <dbReference type="ARBA" id="ARBA00022833"/>
    </source>
</evidence>
<reference evidence="11 12" key="1">
    <citation type="submission" date="2018-06" db="EMBL/GenBank/DDBJ databases">
        <title>A transcriptomic atlas of mushroom development highlights an independent origin of complex multicellularity.</title>
        <authorList>
            <consortium name="DOE Joint Genome Institute"/>
            <person name="Krizsan K."/>
            <person name="Almasi E."/>
            <person name="Merenyi Z."/>
            <person name="Sahu N."/>
            <person name="Viragh M."/>
            <person name="Koszo T."/>
            <person name="Mondo S."/>
            <person name="Kiss B."/>
            <person name="Balint B."/>
            <person name="Kues U."/>
            <person name="Barry K."/>
            <person name="Hegedus J.C."/>
            <person name="Henrissat B."/>
            <person name="Johnson J."/>
            <person name="Lipzen A."/>
            <person name="Ohm R."/>
            <person name="Nagy I."/>
            <person name="Pangilinan J."/>
            <person name="Yan J."/>
            <person name="Xiong Y."/>
            <person name="Grigoriev I.V."/>
            <person name="Hibbett D.S."/>
            <person name="Nagy L.G."/>
        </authorList>
    </citation>
    <scope>NUCLEOTIDE SEQUENCE [LARGE SCALE GENOMIC DNA]</scope>
    <source>
        <strain evidence="11 12">SZMC22713</strain>
    </source>
</reference>
<dbReference type="PROSITE" id="PS51188">
    <property type="entry name" value="ZF_CR"/>
    <property type="match status" value="1"/>
</dbReference>
<dbReference type="GO" id="GO:0031072">
    <property type="term" value="F:heat shock protein binding"/>
    <property type="evidence" value="ECO:0007669"/>
    <property type="project" value="InterPro"/>
</dbReference>
<dbReference type="InterPro" id="IPR001305">
    <property type="entry name" value="HSP_DnaJ_Cys-rich_dom"/>
</dbReference>
<protein>
    <recommendedName>
        <fullName evidence="6">DnaJ homolog 1, mitochondrial</fullName>
    </recommendedName>
</protein>
<proteinExistence type="inferred from homology"/>
<feature type="zinc finger region" description="CR-type" evidence="7">
    <location>
        <begin position="226"/>
        <end position="307"/>
    </location>
</feature>
<dbReference type="Pfam" id="PF00226">
    <property type="entry name" value="DnaJ"/>
    <property type="match status" value="1"/>
</dbReference>
<evidence type="ECO:0000256" key="3">
    <source>
        <dbReference type="ARBA" id="ARBA00022771"/>
    </source>
</evidence>
<feature type="domain" description="CR-type" evidence="10">
    <location>
        <begin position="226"/>
        <end position="307"/>
    </location>
</feature>
<dbReference type="SUPFAM" id="SSF49493">
    <property type="entry name" value="HSP40/DnaJ peptide-binding domain"/>
    <property type="match status" value="2"/>
</dbReference>
<dbReference type="InterPro" id="IPR018253">
    <property type="entry name" value="DnaJ_domain_CS"/>
</dbReference>
<dbReference type="PANTHER" id="PTHR43096">
    <property type="entry name" value="DNAJ HOMOLOG 1, MITOCHONDRIAL-RELATED"/>
    <property type="match status" value="1"/>
</dbReference>
<dbReference type="GO" id="GO:0005524">
    <property type="term" value="F:ATP binding"/>
    <property type="evidence" value="ECO:0007669"/>
    <property type="project" value="InterPro"/>
</dbReference>
<dbReference type="VEuPathDB" id="FungiDB:BD410DRAFT_781332"/>
<organism evidence="11 12">
    <name type="scientific">Rickenella mellea</name>
    <dbReference type="NCBI Taxonomy" id="50990"/>
    <lineage>
        <taxon>Eukaryota</taxon>
        <taxon>Fungi</taxon>
        <taxon>Dikarya</taxon>
        <taxon>Basidiomycota</taxon>
        <taxon>Agaricomycotina</taxon>
        <taxon>Agaricomycetes</taxon>
        <taxon>Hymenochaetales</taxon>
        <taxon>Rickenellaceae</taxon>
        <taxon>Rickenella</taxon>
    </lineage>
</organism>
<dbReference type="GO" id="GO:0009408">
    <property type="term" value="P:response to heat"/>
    <property type="evidence" value="ECO:0007669"/>
    <property type="project" value="InterPro"/>
</dbReference>
<dbReference type="AlphaFoldDB" id="A0A4Y7QN36"/>
<dbReference type="Gene3D" id="2.10.230.10">
    <property type="entry name" value="Heat shock protein DnaJ, cysteine-rich domain"/>
    <property type="match status" value="1"/>
</dbReference>
<dbReference type="CDD" id="cd06257">
    <property type="entry name" value="DnaJ"/>
    <property type="match status" value="1"/>
</dbReference>
<dbReference type="SMART" id="SM00271">
    <property type="entry name" value="DnaJ"/>
    <property type="match status" value="1"/>
</dbReference>
<dbReference type="GO" id="GO:0051082">
    <property type="term" value="F:unfolded protein binding"/>
    <property type="evidence" value="ECO:0007669"/>
    <property type="project" value="InterPro"/>
</dbReference>
<dbReference type="InterPro" id="IPR036869">
    <property type="entry name" value="J_dom_sf"/>
</dbReference>
<dbReference type="SUPFAM" id="SSF57938">
    <property type="entry name" value="DnaJ/Hsp40 cysteine-rich domain"/>
    <property type="match status" value="1"/>
</dbReference>
<keyword evidence="4 7" id="KW-0862">Zinc</keyword>
<dbReference type="InterPro" id="IPR008971">
    <property type="entry name" value="HSP40/DnaJ_pept-bd"/>
</dbReference>
<gene>
    <name evidence="11" type="ORF">BD410DRAFT_781332</name>
</gene>
<dbReference type="STRING" id="50990.A0A4Y7QN36"/>